<dbReference type="Proteomes" id="UP000321464">
    <property type="component" value="Unassembled WGS sequence"/>
</dbReference>
<gene>
    <name evidence="2" type="ORF">NSE01_11140</name>
</gene>
<comment type="caution">
    <text evidence="2">The sequence shown here is derived from an EMBL/GenBank/DDBJ whole genome shotgun (WGS) entry which is preliminary data.</text>
</comment>
<evidence type="ECO:0000313" key="2">
    <source>
        <dbReference type="EMBL" id="GEN99281.1"/>
    </source>
</evidence>
<dbReference type="SMART" id="SM01034">
    <property type="entry name" value="BLUF"/>
    <property type="match status" value="1"/>
</dbReference>
<feature type="domain" description="BLUF" evidence="1">
    <location>
        <begin position="3"/>
        <end position="96"/>
    </location>
</feature>
<dbReference type="GO" id="GO:0071949">
    <property type="term" value="F:FAD binding"/>
    <property type="evidence" value="ECO:0007669"/>
    <property type="project" value="InterPro"/>
</dbReference>
<reference evidence="2 3" key="1">
    <citation type="submission" date="2019-07" db="EMBL/GenBank/DDBJ databases">
        <title>Whole genome shotgun sequence of Novosphingobium sediminis NBRC 106119.</title>
        <authorList>
            <person name="Hosoyama A."/>
            <person name="Uohara A."/>
            <person name="Ohji S."/>
            <person name="Ichikawa N."/>
        </authorList>
    </citation>
    <scope>NUCLEOTIDE SEQUENCE [LARGE SCALE GENOMIC DNA]</scope>
    <source>
        <strain evidence="2 3">NBRC 106119</strain>
    </source>
</reference>
<proteinExistence type="predicted"/>
<accession>A0A512AHW2</accession>
<dbReference type="InterPro" id="IPR036046">
    <property type="entry name" value="Acylphosphatase-like_dom_sf"/>
</dbReference>
<dbReference type="RefSeq" id="WP_147158631.1">
    <property type="nucleotide sequence ID" value="NZ_BJYR01000007.1"/>
</dbReference>
<dbReference type="PROSITE" id="PS50925">
    <property type="entry name" value="BLUF"/>
    <property type="match status" value="1"/>
</dbReference>
<evidence type="ECO:0000313" key="3">
    <source>
        <dbReference type="Proteomes" id="UP000321464"/>
    </source>
</evidence>
<dbReference type="OrthoDB" id="196105at2"/>
<organism evidence="2 3">
    <name type="scientific">Novosphingobium sediminis</name>
    <dbReference type="NCBI Taxonomy" id="707214"/>
    <lineage>
        <taxon>Bacteria</taxon>
        <taxon>Pseudomonadati</taxon>
        <taxon>Pseudomonadota</taxon>
        <taxon>Alphaproteobacteria</taxon>
        <taxon>Sphingomonadales</taxon>
        <taxon>Sphingomonadaceae</taxon>
        <taxon>Novosphingobium</taxon>
    </lineage>
</organism>
<dbReference type="SUPFAM" id="SSF54975">
    <property type="entry name" value="Acylphosphatase/BLUF domain-like"/>
    <property type="match status" value="1"/>
</dbReference>
<name>A0A512AHW2_9SPHN</name>
<dbReference type="Gene3D" id="3.30.70.100">
    <property type="match status" value="1"/>
</dbReference>
<dbReference type="GO" id="GO:0009882">
    <property type="term" value="F:blue light photoreceptor activity"/>
    <property type="evidence" value="ECO:0007669"/>
    <property type="project" value="InterPro"/>
</dbReference>
<keyword evidence="3" id="KW-1185">Reference proteome</keyword>
<dbReference type="AlphaFoldDB" id="A0A512AHW2"/>
<protein>
    <recommendedName>
        <fullName evidence="1">BLUF domain-containing protein</fullName>
    </recommendedName>
</protein>
<evidence type="ECO:0000259" key="1">
    <source>
        <dbReference type="PROSITE" id="PS50925"/>
    </source>
</evidence>
<sequence>MRLWKLSYTSIAVARHEVAMQQAREICELSGDRNARVGISSVLTLHKGRFAQVLEGPEEAVRTVLRRIMGDPRHHSLNVLSDGPLVARRYEGLAMAYRDPKAFIADQIDDILQQTADVVRAMKSTWH</sequence>
<dbReference type="EMBL" id="BJYR01000007">
    <property type="protein sequence ID" value="GEN99281.1"/>
    <property type="molecule type" value="Genomic_DNA"/>
</dbReference>
<dbReference type="InterPro" id="IPR007024">
    <property type="entry name" value="BLUF_domain"/>
</dbReference>
<dbReference type="Pfam" id="PF04940">
    <property type="entry name" value="BLUF"/>
    <property type="match status" value="1"/>
</dbReference>